<feature type="transmembrane region" description="Helical" evidence="1">
    <location>
        <begin position="7"/>
        <end position="30"/>
    </location>
</feature>
<organism evidence="2 3">
    <name type="scientific">Paenibacillus methanolicus</name>
    <dbReference type="NCBI Taxonomy" id="582686"/>
    <lineage>
        <taxon>Bacteria</taxon>
        <taxon>Bacillati</taxon>
        <taxon>Bacillota</taxon>
        <taxon>Bacilli</taxon>
        <taxon>Bacillales</taxon>
        <taxon>Paenibacillaceae</taxon>
        <taxon>Paenibacillus</taxon>
    </lineage>
</organism>
<dbReference type="Pfam" id="PF11188">
    <property type="entry name" value="DUF2975"/>
    <property type="match status" value="1"/>
</dbReference>
<feature type="transmembrane region" description="Helical" evidence="1">
    <location>
        <begin position="42"/>
        <end position="62"/>
    </location>
</feature>
<proteinExistence type="predicted"/>
<dbReference type="Proteomes" id="UP000323257">
    <property type="component" value="Unassembled WGS sequence"/>
</dbReference>
<evidence type="ECO:0000256" key="1">
    <source>
        <dbReference type="SAM" id="Phobius"/>
    </source>
</evidence>
<keyword evidence="1" id="KW-0472">Membrane</keyword>
<gene>
    <name evidence="2" type="ORF">BCM02_101344</name>
</gene>
<evidence type="ECO:0000313" key="3">
    <source>
        <dbReference type="Proteomes" id="UP000323257"/>
    </source>
</evidence>
<feature type="transmembrane region" description="Helical" evidence="1">
    <location>
        <begin position="92"/>
        <end position="112"/>
    </location>
</feature>
<accession>A0A5S5CHG8</accession>
<evidence type="ECO:0000313" key="2">
    <source>
        <dbReference type="EMBL" id="TYP79226.1"/>
    </source>
</evidence>
<evidence type="ECO:0008006" key="4">
    <source>
        <dbReference type="Google" id="ProtNLM"/>
    </source>
</evidence>
<keyword evidence="1" id="KW-1133">Transmembrane helix</keyword>
<dbReference type="AlphaFoldDB" id="A0A5S5CHG8"/>
<dbReference type="RefSeq" id="WP_148927315.1">
    <property type="nucleotide sequence ID" value="NZ_VNHS01000001.1"/>
</dbReference>
<keyword evidence="1" id="KW-0812">Transmembrane</keyword>
<protein>
    <recommendedName>
        <fullName evidence="4">DUF2975 family protein</fullName>
    </recommendedName>
</protein>
<dbReference type="EMBL" id="VNHS01000001">
    <property type="protein sequence ID" value="TYP79226.1"/>
    <property type="molecule type" value="Genomic_DNA"/>
</dbReference>
<dbReference type="OrthoDB" id="1100174at2"/>
<comment type="caution">
    <text evidence="2">The sequence shown here is derived from an EMBL/GenBank/DDBJ whole genome shotgun (WGS) entry which is preliminary data.</text>
</comment>
<keyword evidence="3" id="KW-1185">Reference proteome</keyword>
<sequence length="158" mass="17127">MQRGTIFFLKAAVVLTAIPVLALCLIGLPSVANEAAQRFPAIWLYPVIIGLYATAFPFFIALHQAYRLLRLIDENLAFSESTISGLRKIKTCAAAISMLYAAFMPCLLMIAQEDDAPGLAALGLFVIVASLTIGFLANVLGRVWQEAIAMKAIHDLMV</sequence>
<dbReference type="InterPro" id="IPR021354">
    <property type="entry name" value="DUF2975"/>
</dbReference>
<reference evidence="2 3" key="1">
    <citation type="submission" date="2019-07" db="EMBL/GenBank/DDBJ databases">
        <title>Genomic Encyclopedia of Type Strains, Phase III (KMG-III): the genomes of soil and plant-associated and newly described type strains.</title>
        <authorList>
            <person name="Whitman W."/>
        </authorList>
    </citation>
    <scope>NUCLEOTIDE SEQUENCE [LARGE SCALE GENOMIC DNA]</scope>
    <source>
        <strain evidence="2 3">BL24</strain>
    </source>
</reference>
<name>A0A5S5CHG8_9BACL</name>
<feature type="transmembrane region" description="Helical" evidence="1">
    <location>
        <begin position="118"/>
        <end position="141"/>
    </location>
</feature>